<comment type="caution">
    <text evidence="8">The sequence shown here is derived from an EMBL/GenBank/DDBJ whole genome shotgun (WGS) entry which is preliminary data.</text>
</comment>
<keyword evidence="4" id="KW-0862">Zinc</keyword>
<dbReference type="EMBL" id="RQTK01000523">
    <property type="protein sequence ID" value="RUS78250.1"/>
    <property type="molecule type" value="Genomic_DNA"/>
</dbReference>
<feature type="domain" description="C2H2-type" evidence="7">
    <location>
        <begin position="308"/>
        <end position="335"/>
    </location>
</feature>
<organism evidence="8 9">
    <name type="scientific">Elysia chlorotica</name>
    <name type="common">Eastern emerald elysia</name>
    <name type="synonym">Sea slug</name>
    <dbReference type="NCBI Taxonomy" id="188477"/>
    <lineage>
        <taxon>Eukaryota</taxon>
        <taxon>Metazoa</taxon>
        <taxon>Spiralia</taxon>
        <taxon>Lophotrochozoa</taxon>
        <taxon>Mollusca</taxon>
        <taxon>Gastropoda</taxon>
        <taxon>Heterobranchia</taxon>
        <taxon>Euthyneura</taxon>
        <taxon>Panpulmonata</taxon>
        <taxon>Sacoglossa</taxon>
        <taxon>Placobranchoidea</taxon>
        <taxon>Plakobranchidae</taxon>
        <taxon>Elysia</taxon>
    </lineage>
</organism>
<feature type="domain" description="C2H2-type" evidence="7">
    <location>
        <begin position="364"/>
        <end position="392"/>
    </location>
</feature>
<keyword evidence="9" id="KW-1185">Reference proteome</keyword>
<accession>A0A433T9P7</accession>
<feature type="region of interest" description="Disordered" evidence="6">
    <location>
        <begin position="1"/>
        <end position="22"/>
    </location>
</feature>
<keyword evidence="2" id="KW-0677">Repeat</keyword>
<keyword evidence="1" id="KW-0479">Metal-binding</keyword>
<proteinExistence type="predicted"/>
<evidence type="ECO:0000256" key="2">
    <source>
        <dbReference type="ARBA" id="ARBA00022737"/>
    </source>
</evidence>
<dbReference type="FunFam" id="3.30.160.60:FF:001049">
    <property type="entry name" value="zinc finger protein 319"/>
    <property type="match status" value="1"/>
</dbReference>
<dbReference type="GO" id="GO:0000981">
    <property type="term" value="F:DNA-binding transcription factor activity, RNA polymerase II-specific"/>
    <property type="evidence" value="ECO:0007669"/>
    <property type="project" value="TreeGrafter"/>
</dbReference>
<sequence>MDECTTSKKPTDKPGLEAANGLSFSSVSTMSADPSELVDEQNVQGSLISKHIPETPGSLTSFLNGNISQILYPLQTANDSHRFNLVNLSETNSFISRLTSGDVNQNVPQSFGNSPVLVVCNNILSSPRLAEAKETQTDLVLGTNPVYFKAVENIQGGSNFEEGQIPTTLLAMTDSTSASFCDTGQTLHFAQPKLVLPTDPQMPTPFISATSTAALAHHNIEFIASTALNNASQEMAPNPSSSEYSKEKCPYKCVVCDERFSSKDELSSHKKSHKTFKCDLCNATFSRMGNYTRHRKIHNLHAENQSGFQCDECGRKFLQRCDLRRHCLIHTRQEPYRCDICNKGYIRRSDLIVHMRFHNKDRAFNCSLCDKKFFQSGDLNRHVRRAHQPDSQLTCGHCDKKYACETTLIRHMKAVHKDIILQAVNQRMQGQKSTDKASDASAKEFLFTTKQT</sequence>
<evidence type="ECO:0000256" key="1">
    <source>
        <dbReference type="ARBA" id="ARBA00022723"/>
    </source>
</evidence>
<dbReference type="GO" id="GO:0005634">
    <property type="term" value="C:nucleus"/>
    <property type="evidence" value="ECO:0007669"/>
    <property type="project" value="TreeGrafter"/>
</dbReference>
<dbReference type="OrthoDB" id="6077919at2759"/>
<reference evidence="8 9" key="1">
    <citation type="submission" date="2019-01" db="EMBL/GenBank/DDBJ databases">
        <title>A draft genome assembly of the solar-powered sea slug Elysia chlorotica.</title>
        <authorList>
            <person name="Cai H."/>
            <person name="Li Q."/>
            <person name="Fang X."/>
            <person name="Li J."/>
            <person name="Curtis N.E."/>
            <person name="Altenburger A."/>
            <person name="Shibata T."/>
            <person name="Feng M."/>
            <person name="Maeda T."/>
            <person name="Schwartz J.A."/>
            <person name="Shigenobu S."/>
            <person name="Lundholm N."/>
            <person name="Nishiyama T."/>
            <person name="Yang H."/>
            <person name="Hasebe M."/>
            <person name="Li S."/>
            <person name="Pierce S.K."/>
            <person name="Wang J."/>
        </authorList>
    </citation>
    <scope>NUCLEOTIDE SEQUENCE [LARGE SCALE GENOMIC DNA]</scope>
    <source>
        <strain evidence="8">EC2010</strain>
        <tissue evidence="8">Whole organism of an adult</tissue>
    </source>
</reference>
<dbReference type="FunFam" id="3.30.160.60:FF:000446">
    <property type="entry name" value="Zinc finger protein"/>
    <property type="match status" value="1"/>
</dbReference>
<feature type="domain" description="C2H2-type" evidence="7">
    <location>
        <begin position="251"/>
        <end position="278"/>
    </location>
</feature>
<dbReference type="GO" id="GO:0000977">
    <property type="term" value="F:RNA polymerase II transcription regulatory region sequence-specific DNA binding"/>
    <property type="evidence" value="ECO:0007669"/>
    <property type="project" value="TreeGrafter"/>
</dbReference>
<dbReference type="PROSITE" id="PS50157">
    <property type="entry name" value="ZINC_FINGER_C2H2_2"/>
    <property type="match status" value="6"/>
</dbReference>
<protein>
    <recommendedName>
        <fullName evidence="7">C2H2-type domain-containing protein</fullName>
    </recommendedName>
</protein>
<dbReference type="InterPro" id="IPR013087">
    <property type="entry name" value="Znf_C2H2_type"/>
</dbReference>
<dbReference type="Pfam" id="PF00096">
    <property type="entry name" value="zf-C2H2"/>
    <property type="match status" value="3"/>
</dbReference>
<dbReference type="Proteomes" id="UP000271974">
    <property type="component" value="Unassembled WGS sequence"/>
</dbReference>
<evidence type="ECO:0000256" key="6">
    <source>
        <dbReference type="SAM" id="MobiDB-lite"/>
    </source>
</evidence>
<dbReference type="PANTHER" id="PTHR24409">
    <property type="entry name" value="ZINC FINGER PROTEIN 142"/>
    <property type="match status" value="1"/>
</dbReference>
<evidence type="ECO:0000313" key="9">
    <source>
        <dbReference type="Proteomes" id="UP000271974"/>
    </source>
</evidence>
<feature type="domain" description="C2H2-type" evidence="7">
    <location>
        <begin position="336"/>
        <end position="363"/>
    </location>
</feature>
<feature type="domain" description="C2H2-type" evidence="7">
    <location>
        <begin position="393"/>
        <end position="416"/>
    </location>
</feature>
<evidence type="ECO:0000256" key="4">
    <source>
        <dbReference type="ARBA" id="ARBA00022833"/>
    </source>
</evidence>
<gene>
    <name evidence="8" type="ORF">EGW08_013989</name>
</gene>
<dbReference type="GO" id="GO:0008270">
    <property type="term" value="F:zinc ion binding"/>
    <property type="evidence" value="ECO:0007669"/>
    <property type="project" value="UniProtKB-KW"/>
</dbReference>
<dbReference type="SMART" id="SM00355">
    <property type="entry name" value="ZnF_C2H2"/>
    <property type="match status" value="6"/>
</dbReference>
<dbReference type="SUPFAM" id="SSF57667">
    <property type="entry name" value="beta-beta-alpha zinc fingers"/>
    <property type="match status" value="4"/>
</dbReference>
<feature type="domain" description="C2H2-type" evidence="7">
    <location>
        <begin position="276"/>
        <end position="303"/>
    </location>
</feature>
<dbReference type="AlphaFoldDB" id="A0A433T9P7"/>
<evidence type="ECO:0000256" key="5">
    <source>
        <dbReference type="PROSITE-ProRule" id="PRU00042"/>
    </source>
</evidence>
<feature type="compositionally biased region" description="Basic and acidic residues" evidence="6">
    <location>
        <begin position="1"/>
        <end position="15"/>
    </location>
</feature>
<evidence type="ECO:0000313" key="8">
    <source>
        <dbReference type="EMBL" id="RUS78250.1"/>
    </source>
</evidence>
<dbReference type="PROSITE" id="PS00028">
    <property type="entry name" value="ZINC_FINGER_C2H2_1"/>
    <property type="match status" value="6"/>
</dbReference>
<keyword evidence="3 5" id="KW-0863">Zinc-finger</keyword>
<dbReference type="Pfam" id="PF13912">
    <property type="entry name" value="zf-C2H2_6"/>
    <property type="match status" value="1"/>
</dbReference>
<evidence type="ECO:0000256" key="3">
    <source>
        <dbReference type="ARBA" id="ARBA00022771"/>
    </source>
</evidence>
<dbReference type="PANTHER" id="PTHR24409:SF295">
    <property type="entry name" value="AZ2-RELATED"/>
    <property type="match status" value="1"/>
</dbReference>
<dbReference type="Gene3D" id="3.30.160.60">
    <property type="entry name" value="Classic Zinc Finger"/>
    <property type="match status" value="5"/>
</dbReference>
<evidence type="ECO:0000259" key="7">
    <source>
        <dbReference type="PROSITE" id="PS50157"/>
    </source>
</evidence>
<dbReference type="InterPro" id="IPR036236">
    <property type="entry name" value="Znf_C2H2_sf"/>
</dbReference>
<name>A0A433T9P7_ELYCH</name>
<dbReference type="STRING" id="188477.A0A433T9P7"/>